<evidence type="ECO:0000313" key="3">
    <source>
        <dbReference type="Proteomes" id="UP000214689"/>
    </source>
</evidence>
<gene>
    <name evidence="2" type="ORF">AXF17_01820</name>
</gene>
<dbReference type="Pfam" id="PF13304">
    <property type="entry name" value="AAA_21"/>
    <property type="match status" value="2"/>
</dbReference>
<dbReference type="GO" id="GO:0005524">
    <property type="term" value="F:ATP binding"/>
    <property type="evidence" value="ECO:0007669"/>
    <property type="project" value="InterPro"/>
</dbReference>
<proteinExistence type="predicted"/>
<dbReference type="GO" id="GO:0016887">
    <property type="term" value="F:ATP hydrolysis activity"/>
    <property type="evidence" value="ECO:0007669"/>
    <property type="project" value="InterPro"/>
</dbReference>
<reference evidence="3" key="1">
    <citation type="submission" date="2016-05" db="EMBL/GenBank/DDBJ databases">
        <authorList>
            <person name="Holder M.E."/>
            <person name="Ajami N.J."/>
            <person name="Petrosino J.F."/>
        </authorList>
    </citation>
    <scope>NUCLEOTIDE SEQUENCE [LARGE SCALE GENOMIC DNA]</scope>
    <source>
        <strain evidence="3">ATCC 700696</strain>
    </source>
</reference>
<dbReference type="InterPro" id="IPR003959">
    <property type="entry name" value="ATPase_AAA_core"/>
</dbReference>
<dbReference type="InterPro" id="IPR027417">
    <property type="entry name" value="P-loop_NTPase"/>
</dbReference>
<dbReference type="OrthoDB" id="9809324at2"/>
<dbReference type="RefSeq" id="WP_094233556.1">
    <property type="nucleotide sequence ID" value="NZ_CP016199.1"/>
</dbReference>
<feature type="domain" description="ATPase AAA-type core" evidence="1">
    <location>
        <begin position="244"/>
        <end position="338"/>
    </location>
</feature>
<dbReference type="Proteomes" id="UP000214689">
    <property type="component" value="Chromosome"/>
</dbReference>
<protein>
    <submittedName>
        <fullName evidence="2">Abortive infection protein</fullName>
    </submittedName>
</protein>
<name>A0A223AQW4_9FIRM</name>
<dbReference type="EMBL" id="CP016199">
    <property type="protein sequence ID" value="ASS37332.1"/>
    <property type="molecule type" value="Genomic_DNA"/>
</dbReference>
<feature type="domain" description="ATPase AAA-type core" evidence="1">
    <location>
        <begin position="46"/>
        <end position="135"/>
    </location>
</feature>
<evidence type="ECO:0000259" key="1">
    <source>
        <dbReference type="Pfam" id="PF13304"/>
    </source>
</evidence>
<dbReference type="SUPFAM" id="SSF52540">
    <property type="entry name" value="P-loop containing nucleoside triphosphate hydrolases"/>
    <property type="match status" value="1"/>
</dbReference>
<evidence type="ECO:0000313" key="2">
    <source>
        <dbReference type="EMBL" id="ASS37332.1"/>
    </source>
</evidence>
<accession>A0A223AQW4</accession>
<dbReference type="PANTHER" id="PTHR40396">
    <property type="entry name" value="ATPASE-LIKE PROTEIN"/>
    <property type="match status" value="1"/>
</dbReference>
<dbReference type="Gene3D" id="3.40.50.300">
    <property type="entry name" value="P-loop containing nucleotide triphosphate hydrolases"/>
    <property type="match status" value="1"/>
</dbReference>
<sequence length="398" mass="45859">MLVQFTVRNVLSFKEEATFDMTAINAYKEHKSNLIDIGRKEKLLKVAAVYGANASGKSNLCAAISLFRHIVMNSMNSYEEGDKSPISEYYAPFSFDGKNENSEFQIIGIEGSFEYQYGFEYNDKEIVAEWLYVVNFDTGRKTTIFERVGGEIKFGASVRSECRIFENQIPSETLVLTFFNKLPRLESNIFKIVYGSIRKIYILPCSFDDNQYIMEEFLPYVIDNKKELLLKFLNAIDIGMKDIDYKLIDNSIEFTTYHVGADGNKYSLPLYSESGGTIKSINLFIHTQFAIEGNSTIVIDELNIKLHPLLLKFIIDLFYDTDSSAQLIYTTHDTTLMDKKFFRRDQIWFVEKDEFGHSKLYSLSDYKVRSDASFEKDYLGGVYGGIPFLKEFRMKVGE</sequence>
<keyword evidence="3" id="KW-1185">Reference proteome</keyword>
<organism evidence="2 3">
    <name type="scientific">Mogibacterium pumilum</name>
    <dbReference type="NCBI Taxonomy" id="86332"/>
    <lineage>
        <taxon>Bacteria</taxon>
        <taxon>Bacillati</taxon>
        <taxon>Bacillota</taxon>
        <taxon>Clostridia</taxon>
        <taxon>Peptostreptococcales</taxon>
        <taxon>Anaerovoracaceae</taxon>
        <taxon>Mogibacterium</taxon>
    </lineage>
</organism>
<dbReference type="AlphaFoldDB" id="A0A223AQW4"/>
<dbReference type="PANTHER" id="PTHR40396:SF1">
    <property type="entry name" value="ATPASE AAA-TYPE CORE DOMAIN-CONTAINING PROTEIN"/>
    <property type="match status" value="1"/>
</dbReference>